<evidence type="ECO:0000313" key="2">
    <source>
        <dbReference type="EMBL" id="MPC98057.1"/>
    </source>
</evidence>
<comment type="caution">
    <text evidence="2">The sequence shown here is derived from an EMBL/GenBank/DDBJ whole genome shotgun (WGS) entry which is preliminary data.</text>
</comment>
<keyword evidence="3" id="KW-1185">Reference proteome</keyword>
<organism evidence="2 3">
    <name type="scientific">Portunus trituberculatus</name>
    <name type="common">Swimming crab</name>
    <name type="synonym">Neptunus trituberculatus</name>
    <dbReference type="NCBI Taxonomy" id="210409"/>
    <lineage>
        <taxon>Eukaryota</taxon>
        <taxon>Metazoa</taxon>
        <taxon>Ecdysozoa</taxon>
        <taxon>Arthropoda</taxon>
        <taxon>Crustacea</taxon>
        <taxon>Multicrustacea</taxon>
        <taxon>Malacostraca</taxon>
        <taxon>Eumalacostraca</taxon>
        <taxon>Eucarida</taxon>
        <taxon>Decapoda</taxon>
        <taxon>Pleocyemata</taxon>
        <taxon>Brachyura</taxon>
        <taxon>Eubrachyura</taxon>
        <taxon>Portunoidea</taxon>
        <taxon>Portunidae</taxon>
        <taxon>Portuninae</taxon>
        <taxon>Portunus</taxon>
    </lineage>
</organism>
<gene>
    <name evidence="2" type="ORF">E2C01_093407</name>
</gene>
<protein>
    <submittedName>
        <fullName evidence="2">Uncharacterized protein</fullName>
    </submittedName>
</protein>
<evidence type="ECO:0000313" key="3">
    <source>
        <dbReference type="Proteomes" id="UP000324222"/>
    </source>
</evidence>
<feature type="region of interest" description="Disordered" evidence="1">
    <location>
        <begin position="24"/>
        <end position="52"/>
    </location>
</feature>
<dbReference type="Proteomes" id="UP000324222">
    <property type="component" value="Unassembled WGS sequence"/>
</dbReference>
<proteinExistence type="predicted"/>
<evidence type="ECO:0000256" key="1">
    <source>
        <dbReference type="SAM" id="MobiDB-lite"/>
    </source>
</evidence>
<accession>A0A5B7JY73</accession>
<reference evidence="2 3" key="1">
    <citation type="submission" date="2019-05" db="EMBL/GenBank/DDBJ databases">
        <title>Another draft genome of Portunus trituberculatus and its Hox gene families provides insights of decapod evolution.</title>
        <authorList>
            <person name="Jeong J.-H."/>
            <person name="Song I."/>
            <person name="Kim S."/>
            <person name="Choi T."/>
            <person name="Kim D."/>
            <person name="Ryu S."/>
            <person name="Kim W."/>
        </authorList>
    </citation>
    <scope>NUCLEOTIDE SEQUENCE [LARGE SCALE GENOMIC DNA]</scope>
    <source>
        <tissue evidence="2">Muscle</tissue>
    </source>
</reference>
<dbReference type="EMBL" id="VSRR010112512">
    <property type="protein sequence ID" value="MPC98057.1"/>
    <property type="molecule type" value="Genomic_DNA"/>
</dbReference>
<dbReference type="AlphaFoldDB" id="A0A5B7JY73"/>
<sequence length="85" mass="9497">MERGMRYKAVLTFAVHLSCTLKKRESKHGQIEVRPSPRPSPAAASPHTCRRVAPRTPQLIRSLWRREHLSGGCCGDEGEGRGMSE</sequence>
<name>A0A5B7JY73_PORTR</name>